<name>A0ABM2WIC8_MESAU</name>
<protein>
    <submittedName>
        <fullName evidence="2">Uncharacterized protein C22orf15 homolog isoform X3</fullName>
    </submittedName>
</protein>
<organism evidence="1 2">
    <name type="scientific">Mesocricetus auratus</name>
    <name type="common">Golden hamster</name>
    <dbReference type="NCBI Taxonomy" id="10036"/>
    <lineage>
        <taxon>Eukaryota</taxon>
        <taxon>Metazoa</taxon>
        <taxon>Chordata</taxon>
        <taxon>Craniata</taxon>
        <taxon>Vertebrata</taxon>
        <taxon>Euteleostomi</taxon>
        <taxon>Mammalia</taxon>
        <taxon>Eutheria</taxon>
        <taxon>Euarchontoglires</taxon>
        <taxon>Glires</taxon>
        <taxon>Rodentia</taxon>
        <taxon>Myomorpha</taxon>
        <taxon>Muroidea</taxon>
        <taxon>Cricetidae</taxon>
        <taxon>Cricetinae</taxon>
        <taxon>Mesocricetus</taxon>
    </lineage>
</organism>
<accession>A0ABM2WIC8</accession>
<dbReference type="GeneID" id="101841613"/>
<dbReference type="RefSeq" id="XP_040588263.1">
    <property type="nucleotide sequence ID" value="XM_040732329.1"/>
</dbReference>
<proteinExistence type="predicted"/>
<dbReference type="PANTHER" id="PTHR33887:SF1">
    <property type="entry name" value="GENE 867-RELATED"/>
    <property type="match status" value="1"/>
</dbReference>
<evidence type="ECO:0000313" key="2">
    <source>
        <dbReference type="RefSeq" id="XP_040588263.1"/>
    </source>
</evidence>
<evidence type="ECO:0000313" key="1">
    <source>
        <dbReference type="Proteomes" id="UP000886700"/>
    </source>
</evidence>
<gene>
    <name evidence="2" type="primary">CUNH22orf15</name>
</gene>
<keyword evidence="1" id="KW-1185">Reference proteome</keyword>
<dbReference type="InterPro" id="IPR039471">
    <property type="entry name" value="CXorf65-like"/>
</dbReference>
<dbReference type="PANTHER" id="PTHR33887">
    <property type="entry name" value="PB1 DOMAIN-CONTAINING PROTEIN"/>
    <property type="match status" value="1"/>
</dbReference>
<dbReference type="Proteomes" id="UP000886700">
    <property type="component" value="Unplaced"/>
</dbReference>
<sequence length="132" mass="14344">MFITVMFGAGCRVLVNPWCSLVTFIKHLKQKAQLPPEVTIALLAEDGHLVSLEEEIAQAPSMACSLLQEQGTYILVQRSWAGSPAFQAQATVREDAQAFGVATGNTVPFQGLGGWPPYHLETASWSQSQEVL</sequence>
<reference evidence="2" key="1">
    <citation type="submission" date="2025-08" db="UniProtKB">
        <authorList>
            <consortium name="RefSeq"/>
        </authorList>
    </citation>
    <scope>IDENTIFICATION</scope>
    <source>
        <tissue evidence="2">Liver</tissue>
    </source>
</reference>
<dbReference type="Pfam" id="PF15874">
    <property type="entry name" value="Il2rg"/>
    <property type="match status" value="1"/>
</dbReference>